<dbReference type="GO" id="GO:0008955">
    <property type="term" value="F:peptidoglycan glycosyltransferase activity"/>
    <property type="evidence" value="ECO:0007669"/>
    <property type="project" value="UniProtKB-EC"/>
</dbReference>
<feature type="transmembrane region" description="Helical" evidence="17">
    <location>
        <begin position="186"/>
        <end position="202"/>
    </location>
</feature>
<dbReference type="AlphaFoldDB" id="A0A955L125"/>
<feature type="region of interest" description="Disordered" evidence="16">
    <location>
        <begin position="22"/>
        <end position="42"/>
    </location>
</feature>
<feature type="transmembrane region" description="Helical" evidence="17">
    <location>
        <begin position="214"/>
        <end position="235"/>
    </location>
</feature>
<dbReference type="Pfam" id="PF01098">
    <property type="entry name" value="FTSW_RODA_SPOVE"/>
    <property type="match status" value="1"/>
</dbReference>
<evidence type="ECO:0000256" key="17">
    <source>
        <dbReference type="SAM" id="Phobius"/>
    </source>
</evidence>
<dbReference type="GO" id="GO:0008360">
    <property type="term" value="P:regulation of cell shape"/>
    <property type="evidence" value="ECO:0007669"/>
    <property type="project" value="UniProtKB-KW"/>
</dbReference>
<feature type="transmembrane region" description="Helical" evidence="17">
    <location>
        <begin position="360"/>
        <end position="383"/>
    </location>
</feature>
<keyword evidence="7 17" id="KW-1133">Transmembrane helix</keyword>
<evidence type="ECO:0000256" key="9">
    <source>
        <dbReference type="ARBA" id="ARBA00032370"/>
    </source>
</evidence>
<keyword evidence="4 17" id="KW-0812">Transmembrane</keyword>
<organism evidence="18 19">
    <name type="scientific">Candidatus Dojkabacteria bacterium</name>
    <dbReference type="NCBI Taxonomy" id="2099670"/>
    <lineage>
        <taxon>Bacteria</taxon>
        <taxon>Candidatus Dojkabacteria</taxon>
    </lineage>
</organism>
<dbReference type="PANTHER" id="PTHR30474:SF2">
    <property type="entry name" value="PEPTIDOGLYCAN GLYCOSYLTRANSFERASE FTSW-RELATED"/>
    <property type="match status" value="1"/>
</dbReference>
<feature type="compositionally biased region" description="Basic residues" evidence="16">
    <location>
        <begin position="22"/>
        <end position="36"/>
    </location>
</feature>
<feature type="transmembrane region" description="Helical" evidence="17">
    <location>
        <begin position="264"/>
        <end position="283"/>
    </location>
</feature>
<evidence type="ECO:0000256" key="2">
    <source>
        <dbReference type="ARBA" id="ARBA00022676"/>
    </source>
</evidence>
<feature type="transmembrane region" description="Helical" evidence="17">
    <location>
        <begin position="103"/>
        <end position="122"/>
    </location>
</feature>
<gene>
    <name evidence="18" type="ORF">KC678_01175</name>
</gene>
<evidence type="ECO:0000256" key="3">
    <source>
        <dbReference type="ARBA" id="ARBA00022679"/>
    </source>
</evidence>
<keyword evidence="2" id="KW-0328">Glycosyltransferase</keyword>
<comment type="caution">
    <text evidence="18">The sequence shown here is derived from an EMBL/GenBank/DDBJ whole genome shotgun (WGS) entry which is preliminary data.</text>
</comment>
<evidence type="ECO:0000313" key="19">
    <source>
        <dbReference type="Proteomes" id="UP000775877"/>
    </source>
</evidence>
<dbReference type="GO" id="GO:0005886">
    <property type="term" value="C:plasma membrane"/>
    <property type="evidence" value="ECO:0007669"/>
    <property type="project" value="TreeGrafter"/>
</dbReference>
<evidence type="ECO:0000256" key="8">
    <source>
        <dbReference type="ARBA" id="ARBA00023136"/>
    </source>
</evidence>
<reference evidence="18" key="1">
    <citation type="submission" date="2020-04" db="EMBL/GenBank/DDBJ databases">
        <authorList>
            <person name="Zhang T."/>
        </authorList>
    </citation>
    <scope>NUCLEOTIDE SEQUENCE</scope>
    <source>
        <strain evidence="18">HKST-UBA13</strain>
    </source>
</reference>
<protein>
    <recommendedName>
        <fullName evidence="12">Probable peptidoglycan glycosyltransferase FtsW</fullName>
        <ecNumber evidence="14">2.4.99.28</ecNumber>
    </recommendedName>
    <alternativeName>
        <fullName evidence="13">Cell division protein FtsW</fullName>
    </alternativeName>
    <alternativeName>
        <fullName evidence="10">Cell wall polymerase</fullName>
    </alternativeName>
    <alternativeName>
        <fullName evidence="9">Peptidoglycan polymerase</fullName>
    </alternativeName>
</protein>
<dbReference type="Proteomes" id="UP000775877">
    <property type="component" value="Unassembled WGS sequence"/>
</dbReference>
<keyword evidence="5" id="KW-0133">Cell shape</keyword>
<proteinExistence type="inferred from homology"/>
<comment type="similarity">
    <text evidence="11">Belongs to the SEDS family. FtsW subfamily.</text>
</comment>
<feature type="transmembrane region" description="Helical" evidence="17">
    <location>
        <begin position="241"/>
        <end position="257"/>
    </location>
</feature>
<accession>A0A955L125</accession>
<feature type="transmembrane region" description="Helical" evidence="17">
    <location>
        <begin position="129"/>
        <end position="151"/>
    </location>
</feature>
<evidence type="ECO:0000256" key="13">
    <source>
        <dbReference type="ARBA" id="ARBA00041418"/>
    </source>
</evidence>
<dbReference type="GO" id="GO:0051301">
    <property type="term" value="P:cell division"/>
    <property type="evidence" value="ECO:0007669"/>
    <property type="project" value="InterPro"/>
</dbReference>
<dbReference type="GO" id="GO:0032153">
    <property type="term" value="C:cell division site"/>
    <property type="evidence" value="ECO:0007669"/>
    <property type="project" value="TreeGrafter"/>
</dbReference>
<dbReference type="GO" id="GO:0009252">
    <property type="term" value="P:peptidoglycan biosynthetic process"/>
    <property type="evidence" value="ECO:0007669"/>
    <property type="project" value="UniProtKB-KW"/>
</dbReference>
<dbReference type="PANTHER" id="PTHR30474">
    <property type="entry name" value="CELL CYCLE PROTEIN"/>
    <property type="match status" value="1"/>
</dbReference>
<dbReference type="EMBL" id="JAGQLJ010000021">
    <property type="protein sequence ID" value="MCA9380854.1"/>
    <property type="molecule type" value="Genomic_DNA"/>
</dbReference>
<evidence type="ECO:0000256" key="5">
    <source>
        <dbReference type="ARBA" id="ARBA00022960"/>
    </source>
</evidence>
<evidence type="ECO:0000256" key="12">
    <source>
        <dbReference type="ARBA" id="ARBA00041185"/>
    </source>
</evidence>
<reference evidence="18" key="2">
    <citation type="journal article" date="2021" name="Microbiome">
        <title>Successional dynamics and alternative stable states in a saline activated sludge microbial community over 9 years.</title>
        <authorList>
            <person name="Wang Y."/>
            <person name="Ye J."/>
            <person name="Ju F."/>
            <person name="Liu L."/>
            <person name="Boyd J.A."/>
            <person name="Deng Y."/>
            <person name="Parks D.H."/>
            <person name="Jiang X."/>
            <person name="Yin X."/>
            <person name="Woodcroft B.J."/>
            <person name="Tyson G.W."/>
            <person name="Hugenholtz P."/>
            <person name="Polz M.F."/>
            <person name="Zhang T."/>
        </authorList>
    </citation>
    <scope>NUCLEOTIDE SEQUENCE</scope>
    <source>
        <strain evidence="18">HKST-UBA13</strain>
    </source>
</reference>
<dbReference type="InterPro" id="IPR001182">
    <property type="entry name" value="FtsW/RodA"/>
</dbReference>
<keyword evidence="6" id="KW-0573">Peptidoglycan synthesis</keyword>
<evidence type="ECO:0000256" key="14">
    <source>
        <dbReference type="ARBA" id="ARBA00044770"/>
    </source>
</evidence>
<dbReference type="GO" id="GO:0015648">
    <property type="term" value="F:lipid-linked peptidoglycan transporter activity"/>
    <property type="evidence" value="ECO:0007669"/>
    <property type="project" value="TreeGrafter"/>
</dbReference>
<sequence length="454" mass="50098">MFSIFTKKKSRSRQRKSFFQRFQREKRPKRKRASSSRRSEKSKRSNIFKSFLALHGQPNLGVVGIVTFFCVAGLIMIFSASAYYAYSDPNIGDSFFYFKRQLIWLGLGSLLGYIFFLMPLEYLKKITPFILGTGVLLLLYIVPEALFGHTLPDGSTSGLQMPLVEALNGAPRWINLQFFYLQPSELVKFGFLLYIASWLCRLDAEKKFKDRETYFSHVIFPFIILIGAISSLILIQRDFDTTVILVLATMAVYFVSGSSKHHTLGSLSILASSIFAGSIALMLEGYRRARVETFFHIFQHGPNSASAVTQEGGFQVFNGLVGLASGGFAGNGYGESVIKQGYLQQAAYTDSIFSVIGEEFGFIGTLLVTVGFLYLGSLGLGIAKRAKTNFGALVAVGMTSLLVIQGFLNIAAVAVIIPFGGMPLPFFTYGGSSTMMSLIAIGVLLNVSKKQNQR</sequence>
<comment type="subcellular location">
    <subcellularLocation>
        <location evidence="1">Membrane</location>
        <topology evidence="1">Multi-pass membrane protein</topology>
    </subcellularLocation>
</comment>
<feature type="transmembrane region" description="Helical" evidence="17">
    <location>
        <begin position="390"/>
        <end position="420"/>
    </location>
</feature>
<comment type="catalytic activity">
    <reaction evidence="15">
        <text>[GlcNAc-(1-&gt;4)-Mur2Ac(oyl-L-Ala-gamma-D-Glu-L-Lys-D-Ala-D-Ala)](n)-di-trans,octa-cis-undecaprenyl diphosphate + beta-D-GlcNAc-(1-&gt;4)-Mur2Ac(oyl-L-Ala-gamma-D-Glu-L-Lys-D-Ala-D-Ala)-di-trans,octa-cis-undecaprenyl diphosphate = [GlcNAc-(1-&gt;4)-Mur2Ac(oyl-L-Ala-gamma-D-Glu-L-Lys-D-Ala-D-Ala)](n+1)-di-trans,octa-cis-undecaprenyl diphosphate + di-trans,octa-cis-undecaprenyl diphosphate + H(+)</text>
        <dbReference type="Rhea" id="RHEA:23708"/>
        <dbReference type="Rhea" id="RHEA-COMP:9602"/>
        <dbReference type="Rhea" id="RHEA-COMP:9603"/>
        <dbReference type="ChEBI" id="CHEBI:15378"/>
        <dbReference type="ChEBI" id="CHEBI:58405"/>
        <dbReference type="ChEBI" id="CHEBI:60033"/>
        <dbReference type="ChEBI" id="CHEBI:78435"/>
        <dbReference type="EC" id="2.4.99.28"/>
    </reaction>
</comment>
<evidence type="ECO:0000256" key="1">
    <source>
        <dbReference type="ARBA" id="ARBA00004141"/>
    </source>
</evidence>
<feature type="transmembrane region" description="Helical" evidence="17">
    <location>
        <begin position="426"/>
        <end position="447"/>
    </location>
</feature>
<keyword evidence="8 17" id="KW-0472">Membrane</keyword>
<evidence type="ECO:0000256" key="15">
    <source>
        <dbReference type="ARBA" id="ARBA00049902"/>
    </source>
</evidence>
<evidence type="ECO:0000256" key="6">
    <source>
        <dbReference type="ARBA" id="ARBA00022984"/>
    </source>
</evidence>
<evidence type="ECO:0000313" key="18">
    <source>
        <dbReference type="EMBL" id="MCA9380854.1"/>
    </source>
</evidence>
<keyword evidence="3" id="KW-0808">Transferase</keyword>
<dbReference type="EC" id="2.4.99.28" evidence="14"/>
<evidence type="ECO:0000256" key="11">
    <source>
        <dbReference type="ARBA" id="ARBA00038053"/>
    </source>
</evidence>
<evidence type="ECO:0000256" key="16">
    <source>
        <dbReference type="SAM" id="MobiDB-lite"/>
    </source>
</evidence>
<evidence type="ECO:0000256" key="10">
    <source>
        <dbReference type="ARBA" id="ARBA00033270"/>
    </source>
</evidence>
<evidence type="ECO:0000256" key="4">
    <source>
        <dbReference type="ARBA" id="ARBA00022692"/>
    </source>
</evidence>
<evidence type="ECO:0000256" key="7">
    <source>
        <dbReference type="ARBA" id="ARBA00022989"/>
    </source>
</evidence>
<name>A0A955L125_9BACT</name>